<dbReference type="RefSeq" id="WP_152804506.1">
    <property type="nucleotide sequence ID" value="NZ_WHNX01000015.1"/>
</dbReference>
<protein>
    <recommendedName>
        <fullName evidence="3 11">Chorismate synthase</fullName>
        <shortName evidence="11">CS</shortName>
        <ecNumber evidence="3 11">4.2.3.5</ecNumber>
    </recommendedName>
    <alternativeName>
        <fullName evidence="11">5-enolpyruvylshikimate-3-phosphate phospholyase</fullName>
    </alternativeName>
</protein>
<dbReference type="PIRSF" id="PIRSF001456">
    <property type="entry name" value="Chorismate_synth"/>
    <property type="match status" value="1"/>
</dbReference>
<evidence type="ECO:0000256" key="1">
    <source>
        <dbReference type="ARBA" id="ARBA00005044"/>
    </source>
</evidence>
<feature type="binding site" evidence="11">
    <location>
        <position position="47"/>
    </location>
    <ligand>
        <name>NADP(+)</name>
        <dbReference type="ChEBI" id="CHEBI:58349"/>
    </ligand>
</feature>
<dbReference type="GO" id="GO:0005829">
    <property type="term" value="C:cytosol"/>
    <property type="evidence" value="ECO:0007669"/>
    <property type="project" value="TreeGrafter"/>
</dbReference>
<evidence type="ECO:0000256" key="3">
    <source>
        <dbReference type="ARBA" id="ARBA00013036"/>
    </source>
</evidence>
<comment type="subunit">
    <text evidence="11">Homotetramer.</text>
</comment>
<dbReference type="EC" id="4.2.3.5" evidence="3 11"/>
<comment type="catalytic activity">
    <reaction evidence="11">
        <text>5-O-(1-carboxyvinyl)-3-phosphoshikimate = chorismate + phosphate</text>
        <dbReference type="Rhea" id="RHEA:21020"/>
        <dbReference type="ChEBI" id="CHEBI:29748"/>
        <dbReference type="ChEBI" id="CHEBI:43474"/>
        <dbReference type="ChEBI" id="CHEBI:57701"/>
        <dbReference type="EC" id="4.2.3.5"/>
    </reaction>
</comment>
<name>A0A6A7K9V1_9FIRM</name>
<dbReference type="HAMAP" id="MF_00300">
    <property type="entry name" value="Chorismate_synth"/>
    <property type="match status" value="1"/>
</dbReference>
<dbReference type="GO" id="GO:0009423">
    <property type="term" value="P:chorismate biosynthetic process"/>
    <property type="evidence" value="ECO:0007669"/>
    <property type="project" value="UniProtKB-UniRule"/>
</dbReference>
<evidence type="ECO:0000256" key="10">
    <source>
        <dbReference type="ARBA" id="ARBA00023239"/>
    </source>
</evidence>
<dbReference type="AlphaFoldDB" id="A0A6A7K9V1"/>
<dbReference type="GO" id="GO:0008652">
    <property type="term" value="P:amino acid biosynthetic process"/>
    <property type="evidence" value="ECO:0007669"/>
    <property type="project" value="UniProtKB-KW"/>
</dbReference>
<dbReference type="GO" id="GO:0009073">
    <property type="term" value="P:aromatic amino acid family biosynthetic process"/>
    <property type="evidence" value="ECO:0007669"/>
    <property type="project" value="UniProtKB-KW"/>
</dbReference>
<keyword evidence="8 11" id="KW-0521">NADP</keyword>
<keyword evidence="5 11" id="KW-0285">Flavoprotein</keyword>
<feature type="binding site" evidence="11">
    <location>
        <position position="291"/>
    </location>
    <ligand>
        <name>FMN</name>
        <dbReference type="ChEBI" id="CHEBI:58210"/>
    </ligand>
</feature>
<comment type="caution">
    <text evidence="11">Lacks conserved residue(s) required for the propagation of feature annotation.</text>
</comment>
<dbReference type="InterPro" id="IPR000453">
    <property type="entry name" value="Chorismate_synth"/>
</dbReference>
<feature type="binding site" evidence="11">
    <location>
        <begin position="306"/>
        <end position="310"/>
    </location>
    <ligand>
        <name>FMN</name>
        <dbReference type="ChEBI" id="CHEBI:58210"/>
    </ligand>
</feature>
<evidence type="ECO:0000256" key="7">
    <source>
        <dbReference type="ARBA" id="ARBA00022827"/>
    </source>
</evidence>
<gene>
    <name evidence="11 12" type="primary">aroC</name>
    <name evidence="12" type="ORF">GC105_10475</name>
</gene>
<comment type="similarity">
    <text evidence="2 11">Belongs to the chorismate synthase family.</text>
</comment>
<accession>A0A6A7K9V1</accession>
<dbReference type="GO" id="GO:0010181">
    <property type="term" value="F:FMN binding"/>
    <property type="evidence" value="ECO:0007669"/>
    <property type="project" value="TreeGrafter"/>
</dbReference>
<dbReference type="NCBIfam" id="TIGR00033">
    <property type="entry name" value="aroC"/>
    <property type="match status" value="1"/>
</dbReference>
<dbReference type="PROSITE" id="PS00788">
    <property type="entry name" value="CHORISMATE_SYNTHASE_2"/>
    <property type="match status" value="1"/>
</dbReference>
<dbReference type="InterPro" id="IPR020541">
    <property type="entry name" value="Chorismate_synthase_CS"/>
</dbReference>
<evidence type="ECO:0000313" key="12">
    <source>
        <dbReference type="EMBL" id="MPW26214.1"/>
    </source>
</evidence>
<dbReference type="Pfam" id="PF01264">
    <property type="entry name" value="Chorismate_synt"/>
    <property type="match status" value="1"/>
</dbReference>
<proteinExistence type="inferred from homology"/>
<organism evidence="12 13">
    <name type="scientific">Alkalibaculum sporogenes</name>
    <dbReference type="NCBI Taxonomy" id="2655001"/>
    <lineage>
        <taxon>Bacteria</taxon>
        <taxon>Bacillati</taxon>
        <taxon>Bacillota</taxon>
        <taxon>Clostridia</taxon>
        <taxon>Eubacteriales</taxon>
        <taxon>Eubacteriaceae</taxon>
        <taxon>Alkalibaculum</taxon>
    </lineage>
</organism>
<dbReference type="EMBL" id="WHNX01000015">
    <property type="protein sequence ID" value="MPW26214.1"/>
    <property type="molecule type" value="Genomic_DNA"/>
</dbReference>
<dbReference type="Gene3D" id="3.60.150.10">
    <property type="entry name" value="Chorismate synthase AroC"/>
    <property type="match status" value="1"/>
</dbReference>
<evidence type="ECO:0000256" key="6">
    <source>
        <dbReference type="ARBA" id="ARBA00022643"/>
    </source>
</evidence>
<evidence type="ECO:0000256" key="5">
    <source>
        <dbReference type="ARBA" id="ARBA00022630"/>
    </source>
</evidence>
<dbReference type="CDD" id="cd07304">
    <property type="entry name" value="Chorismate_synthase"/>
    <property type="match status" value="1"/>
</dbReference>
<dbReference type="UniPathway" id="UPA00053">
    <property type="reaction ID" value="UER00090"/>
</dbReference>
<reference evidence="12 13" key="1">
    <citation type="submission" date="2019-10" db="EMBL/GenBank/DDBJ databases">
        <title>Alkalibaculum tamaniensis sp.nov., a new alkaliphilic acetogen, isolated on methoxylated aromatics from a mud volcano.</title>
        <authorList>
            <person name="Khomyakova M.A."/>
            <person name="Merkel A.Y."/>
            <person name="Bonch-Osmolovskaya E.A."/>
            <person name="Slobodkin A.I."/>
        </authorList>
    </citation>
    <scope>NUCLEOTIDE SEQUENCE [LARGE SCALE GENOMIC DNA]</scope>
    <source>
        <strain evidence="12 13">M08DMB</strain>
    </source>
</reference>
<sequence length="370" mass="40580">MSSIWGNRIKISIFGESHSNAIGGVLDGLPAGIKIDFDEIMVDMDRRAPGKSNLSTTRKEGDIPEILSGYFNGYTTGTPLAFIIKNSNTKSSDYDELKNLMRPGHGDYSGNVRYRGYNDYRGGGHFSGRLTAPLVFMGSVAKQYIMQKKGIYIFSRVKSIGDIVDDQIDFGLINDSILLKNLRTKKLPTINEQKSLEMEEYILQMKKNGDSTGGVIECTCINVPTGLGSPFFESFESSLSHLIFSIPSVKGIEFGRGFDITKLSGSQANDEMSYDGNTVKNYTNNNGGITGGITNGMPIVFRVAIKPTPSIAIPQRTINIEQCKDEILSIKGRHDPCIVPRALPVVEACAALNIFDYLIQMEGINNAKSK</sequence>
<feature type="binding site" evidence="11">
    <location>
        <position position="333"/>
    </location>
    <ligand>
        <name>FMN</name>
        <dbReference type="ChEBI" id="CHEBI:58210"/>
    </ligand>
</feature>
<dbReference type="Proteomes" id="UP000440004">
    <property type="component" value="Unassembled WGS sequence"/>
</dbReference>
<dbReference type="GO" id="GO:0004107">
    <property type="term" value="F:chorismate synthase activity"/>
    <property type="evidence" value="ECO:0007669"/>
    <property type="project" value="UniProtKB-UniRule"/>
</dbReference>
<dbReference type="PANTHER" id="PTHR21085">
    <property type="entry name" value="CHORISMATE SYNTHASE"/>
    <property type="match status" value="1"/>
</dbReference>
<comment type="cofactor">
    <cofactor evidence="11">
        <name>FMNH2</name>
        <dbReference type="ChEBI" id="CHEBI:57618"/>
    </cofactor>
    <text evidence="11">Reduced FMN (FMNH(2)).</text>
</comment>
<dbReference type="NCBIfam" id="NF003793">
    <property type="entry name" value="PRK05382.1"/>
    <property type="match status" value="1"/>
</dbReference>
<keyword evidence="13" id="KW-1185">Reference proteome</keyword>
<keyword evidence="6 11" id="KW-0288">FMN</keyword>
<evidence type="ECO:0000256" key="2">
    <source>
        <dbReference type="ARBA" id="ARBA00008014"/>
    </source>
</evidence>
<keyword evidence="9 11" id="KW-0057">Aromatic amino acid biosynthesis</keyword>
<keyword evidence="10 11" id="KW-0456">Lyase</keyword>
<comment type="caution">
    <text evidence="12">The sequence shown here is derived from an EMBL/GenBank/DDBJ whole genome shotgun (WGS) entry which is preliminary data.</text>
</comment>
<keyword evidence="7 11" id="KW-0274">FAD</keyword>
<evidence type="ECO:0000256" key="9">
    <source>
        <dbReference type="ARBA" id="ARBA00023141"/>
    </source>
</evidence>
<evidence type="ECO:0000313" key="13">
    <source>
        <dbReference type="Proteomes" id="UP000440004"/>
    </source>
</evidence>
<keyword evidence="4 11" id="KW-0028">Amino-acid biosynthesis</keyword>
<evidence type="ECO:0000256" key="8">
    <source>
        <dbReference type="ARBA" id="ARBA00022857"/>
    </source>
</evidence>
<comment type="pathway">
    <text evidence="1 11">Metabolic intermediate biosynthesis; chorismate biosynthesis; chorismate from D-erythrose 4-phosphate and phosphoenolpyruvate: step 7/7.</text>
</comment>
<feature type="binding site" evidence="11">
    <location>
        <begin position="125"/>
        <end position="127"/>
    </location>
    <ligand>
        <name>FMN</name>
        <dbReference type="ChEBI" id="CHEBI:58210"/>
    </ligand>
</feature>
<dbReference type="InterPro" id="IPR035904">
    <property type="entry name" value="Chorismate_synth_AroC_sf"/>
</dbReference>
<comment type="function">
    <text evidence="11">Catalyzes the anti-1,4-elimination of the C-3 phosphate and the C-6 proR hydrogen from 5-enolpyruvylshikimate-3-phosphate (EPSP) to yield chorismate, which is the branch point compound that serves as the starting substrate for the three terminal pathways of aromatic amino acid biosynthesis. This reaction introduces a second double bond into the aromatic ring system.</text>
</comment>
<dbReference type="SUPFAM" id="SSF103263">
    <property type="entry name" value="Chorismate synthase, AroC"/>
    <property type="match status" value="1"/>
</dbReference>
<evidence type="ECO:0000256" key="4">
    <source>
        <dbReference type="ARBA" id="ARBA00022605"/>
    </source>
</evidence>
<dbReference type="PANTHER" id="PTHR21085:SF0">
    <property type="entry name" value="CHORISMATE SYNTHASE"/>
    <property type="match status" value="1"/>
</dbReference>
<evidence type="ECO:0000256" key="11">
    <source>
        <dbReference type="HAMAP-Rule" id="MF_00300"/>
    </source>
</evidence>